<comment type="similarity">
    <text evidence="2">Belongs to the SusD family.</text>
</comment>
<evidence type="ECO:0000256" key="1">
    <source>
        <dbReference type="ARBA" id="ARBA00004442"/>
    </source>
</evidence>
<proteinExistence type="inferred from homology"/>
<dbReference type="Pfam" id="PF07980">
    <property type="entry name" value="SusD_RagB"/>
    <property type="match status" value="1"/>
</dbReference>
<dbReference type="Proteomes" id="UP001589774">
    <property type="component" value="Unassembled WGS sequence"/>
</dbReference>
<dbReference type="SUPFAM" id="SSF48452">
    <property type="entry name" value="TPR-like"/>
    <property type="match status" value="1"/>
</dbReference>
<dbReference type="InterPro" id="IPR011990">
    <property type="entry name" value="TPR-like_helical_dom_sf"/>
</dbReference>
<evidence type="ECO:0000256" key="4">
    <source>
        <dbReference type="ARBA" id="ARBA00023136"/>
    </source>
</evidence>
<protein>
    <submittedName>
        <fullName evidence="8">RagB/SusD family nutrient uptake outer membrane protein</fullName>
    </submittedName>
</protein>
<dbReference type="EMBL" id="JBHLWO010000002">
    <property type="protein sequence ID" value="MFC0320721.1"/>
    <property type="molecule type" value="Genomic_DNA"/>
</dbReference>
<sequence>MERIIRLLAVAMLLNTSCTKEFLDKKPNKSLVVPSSLENFQAILDNSFNVFGVSPFMNQIADGDFYVTENGIPSLANLSRNIYLWQDDIYEGATSTDWNRMYEQVFYANIVLEGLEKIKGNPDQRYIDRLRGTALFCRAYAYYNLAQEFTPPYHAERAASDLGLPLRMSADVNSHPNRASLQDTYQLMIDDLQQAELLLPITVEPKTRPTKAAAWALLARITLSMADYETALHAADKALSFQNDLMDFNTLDTVAASPFPSGRSVYNKEIIYYTDRITNTFFNSANTRVVEDLYDLYDDNDLRKLIFFNNGRFKGSYGGSALFIFTGLATDELYLIRAECYARAGRTAEARDDLTQLMRTRWKKDRIYNVPTDLEDGEVLQMILSERRKELLTRGTRWSDLRRLNQEEMFKTTLKRNYQGVEYLLSPGDTRCVFPIAMDELELGGIEQNPR</sequence>
<accession>A0ABV6HPC4</accession>
<feature type="domain" description="SusD-like N-terminal" evidence="7">
    <location>
        <begin position="21"/>
        <end position="223"/>
    </location>
</feature>
<evidence type="ECO:0000259" key="7">
    <source>
        <dbReference type="Pfam" id="PF14322"/>
    </source>
</evidence>
<feature type="domain" description="RagB/SusD" evidence="6">
    <location>
        <begin position="332"/>
        <end position="413"/>
    </location>
</feature>
<evidence type="ECO:0000256" key="3">
    <source>
        <dbReference type="ARBA" id="ARBA00022729"/>
    </source>
</evidence>
<comment type="subcellular location">
    <subcellularLocation>
        <location evidence="1">Cell outer membrane</location>
    </subcellularLocation>
</comment>
<evidence type="ECO:0000313" key="8">
    <source>
        <dbReference type="EMBL" id="MFC0320721.1"/>
    </source>
</evidence>
<keyword evidence="9" id="KW-1185">Reference proteome</keyword>
<dbReference type="InterPro" id="IPR033985">
    <property type="entry name" value="SusD-like_N"/>
</dbReference>
<dbReference type="Pfam" id="PF14322">
    <property type="entry name" value="SusD-like_3"/>
    <property type="match status" value="1"/>
</dbReference>
<dbReference type="InterPro" id="IPR012944">
    <property type="entry name" value="SusD_RagB_dom"/>
</dbReference>
<organism evidence="8 9">
    <name type="scientific">Olivibacter oleidegradans</name>
    <dbReference type="NCBI Taxonomy" id="760123"/>
    <lineage>
        <taxon>Bacteria</taxon>
        <taxon>Pseudomonadati</taxon>
        <taxon>Bacteroidota</taxon>
        <taxon>Sphingobacteriia</taxon>
        <taxon>Sphingobacteriales</taxon>
        <taxon>Sphingobacteriaceae</taxon>
        <taxon>Olivibacter</taxon>
    </lineage>
</organism>
<evidence type="ECO:0000256" key="2">
    <source>
        <dbReference type="ARBA" id="ARBA00006275"/>
    </source>
</evidence>
<evidence type="ECO:0000259" key="6">
    <source>
        <dbReference type="Pfam" id="PF07980"/>
    </source>
</evidence>
<keyword evidence="5" id="KW-0998">Cell outer membrane</keyword>
<evidence type="ECO:0000256" key="5">
    <source>
        <dbReference type="ARBA" id="ARBA00023237"/>
    </source>
</evidence>
<dbReference type="Gene3D" id="1.25.40.390">
    <property type="match status" value="1"/>
</dbReference>
<keyword evidence="4" id="KW-0472">Membrane</keyword>
<comment type="caution">
    <text evidence="8">The sequence shown here is derived from an EMBL/GenBank/DDBJ whole genome shotgun (WGS) entry which is preliminary data.</text>
</comment>
<gene>
    <name evidence="8" type="ORF">ACFFI0_20515</name>
</gene>
<dbReference type="RefSeq" id="WP_377477632.1">
    <property type="nucleotide sequence ID" value="NZ_JBHLWO010000002.1"/>
</dbReference>
<name>A0ABV6HPC4_9SPHI</name>
<keyword evidence="3" id="KW-0732">Signal</keyword>
<evidence type="ECO:0000313" key="9">
    <source>
        <dbReference type="Proteomes" id="UP001589774"/>
    </source>
</evidence>
<reference evidence="8 9" key="1">
    <citation type="submission" date="2024-09" db="EMBL/GenBank/DDBJ databases">
        <authorList>
            <person name="Sun Q."/>
            <person name="Mori K."/>
        </authorList>
    </citation>
    <scope>NUCLEOTIDE SEQUENCE [LARGE SCALE GENOMIC DNA]</scope>
    <source>
        <strain evidence="8 9">CCM 7765</strain>
    </source>
</reference>